<dbReference type="EnsemblPlants" id="OMERI01G13650.1">
    <property type="protein sequence ID" value="OMERI01G13650.1"/>
    <property type="gene ID" value="OMERI01G13650"/>
</dbReference>
<proteinExistence type="predicted"/>
<sequence>MANSELTKPIDKHTILQDQHAHQSCRPQEDGKQKSQAWLVAVEKKAKLLVAAGTRDLHMDTALPAT</sequence>
<reference evidence="2" key="1">
    <citation type="submission" date="2015-04" db="UniProtKB">
        <authorList>
            <consortium name="EnsemblPlants"/>
        </authorList>
    </citation>
    <scope>IDENTIFICATION</scope>
</reference>
<keyword evidence="3" id="KW-1185">Reference proteome</keyword>
<reference evidence="2" key="2">
    <citation type="submission" date="2018-05" db="EMBL/GenBank/DDBJ databases">
        <title>OmerRS3 (Oryza meridionalis Reference Sequence Version 3).</title>
        <authorList>
            <person name="Zhang J."/>
            <person name="Kudrna D."/>
            <person name="Lee S."/>
            <person name="Talag J."/>
            <person name="Welchert J."/>
            <person name="Wing R.A."/>
        </authorList>
    </citation>
    <scope>NUCLEOTIDE SEQUENCE [LARGE SCALE GENOMIC DNA]</scope>
    <source>
        <strain evidence="2">cv. OR44</strain>
    </source>
</reference>
<dbReference type="Gramene" id="OMERI01G13650.1">
    <property type="protein sequence ID" value="OMERI01G13650.1"/>
    <property type="gene ID" value="OMERI01G13650"/>
</dbReference>
<dbReference type="AlphaFoldDB" id="A0A0E0C1Q3"/>
<accession>A0A0E0C1Q3</accession>
<dbReference type="Proteomes" id="UP000008021">
    <property type="component" value="Chromosome 1"/>
</dbReference>
<name>A0A0E0C1Q3_9ORYZ</name>
<feature type="compositionally biased region" description="Basic and acidic residues" evidence="1">
    <location>
        <begin position="8"/>
        <end position="33"/>
    </location>
</feature>
<protein>
    <submittedName>
        <fullName evidence="2">Uncharacterized protein</fullName>
    </submittedName>
</protein>
<feature type="region of interest" description="Disordered" evidence="1">
    <location>
        <begin position="1"/>
        <end position="33"/>
    </location>
</feature>
<evidence type="ECO:0000313" key="2">
    <source>
        <dbReference type="EnsemblPlants" id="OMERI01G13650.1"/>
    </source>
</evidence>
<evidence type="ECO:0000256" key="1">
    <source>
        <dbReference type="SAM" id="MobiDB-lite"/>
    </source>
</evidence>
<organism evidence="2">
    <name type="scientific">Oryza meridionalis</name>
    <dbReference type="NCBI Taxonomy" id="40149"/>
    <lineage>
        <taxon>Eukaryota</taxon>
        <taxon>Viridiplantae</taxon>
        <taxon>Streptophyta</taxon>
        <taxon>Embryophyta</taxon>
        <taxon>Tracheophyta</taxon>
        <taxon>Spermatophyta</taxon>
        <taxon>Magnoliopsida</taxon>
        <taxon>Liliopsida</taxon>
        <taxon>Poales</taxon>
        <taxon>Poaceae</taxon>
        <taxon>BOP clade</taxon>
        <taxon>Oryzoideae</taxon>
        <taxon>Oryzeae</taxon>
        <taxon>Oryzinae</taxon>
        <taxon>Oryza</taxon>
    </lineage>
</organism>
<evidence type="ECO:0000313" key="3">
    <source>
        <dbReference type="Proteomes" id="UP000008021"/>
    </source>
</evidence>
<dbReference type="HOGENOM" id="CLU_2835470_0_0_1"/>